<accession>A0A0G0C6M5</accession>
<dbReference type="SUPFAM" id="SSF53041">
    <property type="entry name" value="Resolvase-like"/>
    <property type="match status" value="1"/>
</dbReference>
<dbReference type="AlphaFoldDB" id="A0A0G0C6M5"/>
<dbReference type="PANTHER" id="PTHR30461">
    <property type="entry name" value="DNA-INVERTASE FROM LAMBDOID PROPHAGE"/>
    <property type="match status" value="1"/>
</dbReference>
<dbReference type="InterPro" id="IPR038109">
    <property type="entry name" value="DNA_bind_recomb_sf"/>
</dbReference>
<dbReference type="EMBL" id="LBQE01000018">
    <property type="protein sequence ID" value="KKP71811.1"/>
    <property type="molecule type" value="Genomic_DNA"/>
</dbReference>
<dbReference type="InterPro" id="IPR050639">
    <property type="entry name" value="SSR_resolvase"/>
</dbReference>
<gene>
    <name evidence="3" type="ORF">UR70_C0018G0001</name>
</gene>
<dbReference type="Pfam" id="PF00239">
    <property type="entry name" value="Resolvase"/>
    <property type="match status" value="1"/>
</dbReference>
<dbReference type="PANTHER" id="PTHR30461:SF23">
    <property type="entry name" value="DNA RECOMBINASE-RELATED"/>
    <property type="match status" value="1"/>
</dbReference>
<organism evidence="3 4">
    <name type="scientific">Candidatus Nomurabacteria bacterium GW2011_GWB1_35_20</name>
    <dbReference type="NCBI Taxonomy" id="1618740"/>
    <lineage>
        <taxon>Bacteria</taxon>
        <taxon>Candidatus Nomuraibacteriota</taxon>
    </lineage>
</organism>
<evidence type="ECO:0000313" key="3">
    <source>
        <dbReference type="EMBL" id="KKP71811.1"/>
    </source>
</evidence>
<sequence>MNHTRKFFIYTRKSTDTEDRQVRSISDQLAELKSLALKEQIDVIDIFVEKQTAKAPGRPVFNEMLLRIEKGEASGILAWHPDRLARNSIDGGKIIYLLDTETITELKFPTFWCDPTPQGKFMLSIAFGQSKYYVDNLSENIKRGHRNKVKEGIWPRNAPLGYVNVKGGIEHDKILAPLIKKLFETYSTGTFTLREVREKFLALGLKGKIGLSISNCQNILTNPIYVGLIRWHNEIFEGKHEPIITKKLFDQCQEVMKRKSKPKSSGFKPFLYRGFFRCGECGCFITTETQKGHNYLRCTKRKNPCNQKYVREEIITSQIQENVQKVSLPLDWLKWMIEENAKDQSSEVQSSEIFSQKIQNEISLLDSKIEKLMNAYLENALSLEEYREAKSALVGSKQLLKEKLLAFEKKSHNRFELAEKFLKACVSNVELANDRTNEENAHLFKKVGSNFLIKDRTVLFEPRGAWKILAGIGFGGNSAQSSALRADAFFGGNASPEFLRRRRDSNSRYLSVCHLSKVVE</sequence>
<dbReference type="InterPro" id="IPR036162">
    <property type="entry name" value="Resolvase-like_N_sf"/>
</dbReference>
<dbReference type="Gene3D" id="3.40.50.1390">
    <property type="entry name" value="Resolvase, N-terminal catalytic domain"/>
    <property type="match status" value="1"/>
</dbReference>
<dbReference type="CDD" id="cd00338">
    <property type="entry name" value="Ser_Recombinase"/>
    <property type="match status" value="1"/>
</dbReference>
<evidence type="ECO:0000313" key="4">
    <source>
        <dbReference type="Proteomes" id="UP000034923"/>
    </source>
</evidence>
<dbReference type="PROSITE" id="PS51736">
    <property type="entry name" value="RECOMBINASES_3"/>
    <property type="match status" value="1"/>
</dbReference>
<dbReference type="GO" id="GO:0003677">
    <property type="term" value="F:DNA binding"/>
    <property type="evidence" value="ECO:0007669"/>
    <property type="project" value="InterPro"/>
</dbReference>
<dbReference type="Pfam" id="PF07508">
    <property type="entry name" value="Recombinase"/>
    <property type="match status" value="1"/>
</dbReference>
<proteinExistence type="predicted"/>
<dbReference type="Pfam" id="PF13408">
    <property type="entry name" value="Zn_ribbon_recom"/>
    <property type="match status" value="1"/>
</dbReference>
<dbReference type="PROSITE" id="PS51737">
    <property type="entry name" value="RECOMBINASE_DNA_BIND"/>
    <property type="match status" value="1"/>
</dbReference>
<reference evidence="3 4" key="1">
    <citation type="journal article" date="2015" name="Nature">
        <title>rRNA introns, odd ribosomes, and small enigmatic genomes across a large radiation of phyla.</title>
        <authorList>
            <person name="Brown C.T."/>
            <person name="Hug L.A."/>
            <person name="Thomas B.C."/>
            <person name="Sharon I."/>
            <person name="Castelle C.J."/>
            <person name="Singh A."/>
            <person name="Wilkins M.J."/>
            <person name="Williams K.H."/>
            <person name="Banfield J.F."/>
        </authorList>
    </citation>
    <scope>NUCLEOTIDE SEQUENCE [LARGE SCALE GENOMIC DNA]</scope>
</reference>
<evidence type="ECO:0000259" key="2">
    <source>
        <dbReference type="PROSITE" id="PS51737"/>
    </source>
</evidence>
<dbReference type="Gene3D" id="3.90.1750.20">
    <property type="entry name" value="Putative Large Serine Recombinase, Chain B, Domain 2"/>
    <property type="match status" value="1"/>
</dbReference>
<dbReference type="InterPro" id="IPR011109">
    <property type="entry name" value="DNA_bind_recombinase_dom"/>
</dbReference>
<dbReference type="SMART" id="SM00857">
    <property type="entry name" value="Resolvase"/>
    <property type="match status" value="1"/>
</dbReference>
<dbReference type="Proteomes" id="UP000034923">
    <property type="component" value="Unassembled WGS sequence"/>
</dbReference>
<dbReference type="InterPro" id="IPR006119">
    <property type="entry name" value="Resolv_N"/>
</dbReference>
<name>A0A0G0C6M5_9BACT</name>
<dbReference type="GO" id="GO:0000150">
    <property type="term" value="F:DNA strand exchange activity"/>
    <property type="evidence" value="ECO:0007669"/>
    <property type="project" value="InterPro"/>
</dbReference>
<evidence type="ECO:0000259" key="1">
    <source>
        <dbReference type="PROSITE" id="PS51736"/>
    </source>
</evidence>
<feature type="domain" description="Resolvase/invertase-type recombinase catalytic" evidence="1">
    <location>
        <begin position="6"/>
        <end position="152"/>
    </location>
</feature>
<feature type="domain" description="Recombinase" evidence="2">
    <location>
        <begin position="159"/>
        <end position="262"/>
    </location>
</feature>
<protein>
    <submittedName>
        <fullName evidence="3">Recombinase</fullName>
    </submittedName>
</protein>
<dbReference type="InterPro" id="IPR025827">
    <property type="entry name" value="Zn_ribbon_recom_dom"/>
</dbReference>
<comment type="caution">
    <text evidence="3">The sequence shown here is derived from an EMBL/GenBank/DDBJ whole genome shotgun (WGS) entry which is preliminary data.</text>
</comment>